<dbReference type="PIRSF" id="PIRSF000398">
    <property type="entry name" value="M_m6A_EcoRV"/>
    <property type="match status" value="1"/>
</dbReference>
<reference evidence="7 8" key="1">
    <citation type="submission" date="2023-07" db="EMBL/GenBank/DDBJ databases">
        <title>Genomic Encyclopedia of Type Strains, Phase IV (KMG-IV): sequencing the most valuable type-strain genomes for metagenomic binning, comparative biology and taxonomic classification.</title>
        <authorList>
            <person name="Goeker M."/>
        </authorList>
    </citation>
    <scope>NUCLEOTIDE SEQUENCE [LARGE SCALE GENOMIC DNA]</scope>
    <source>
        <strain evidence="7 8">DSM 11549</strain>
    </source>
</reference>
<dbReference type="InterPro" id="IPR023095">
    <property type="entry name" value="Ade_MeTrfase_dom_2"/>
</dbReference>
<keyword evidence="3 7" id="KW-0489">Methyltransferase</keyword>
<dbReference type="Proteomes" id="UP001230253">
    <property type="component" value="Unassembled WGS sequence"/>
</dbReference>
<dbReference type="SUPFAM" id="SSF53335">
    <property type="entry name" value="S-adenosyl-L-methionine-dependent methyltransferases"/>
    <property type="match status" value="1"/>
</dbReference>
<organism evidence="7 8">
    <name type="scientific">Rhodopseudomonas julia</name>
    <dbReference type="NCBI Taxonomy" id="200617"/>
    <lineage>
        <taxon>Bacteria</taxon>
        <taxon>Pseudomonadati</taxon>
        <taxon>Pseudomonadota</taxon>
        <taxon>Alphaproteobacteria</taxon>
        <taxon>Hyphomicrobiales</taxon>
        <taxon>Nitrobacteraceae</taxon>
        <taxon>Rhodopseudomonas</taxon>
    </lineage>
</organism>
<dbReference type="EC" id="2.1.1.72" evidence="2"/>
<evidence type="ECO:0000256" key="3">
    <source>
        <dbReference type="ARBA" id="ARBA00022603"/>
    </source>
</evidence>
<evidence type="ECO:0000256" key="6">
    <source>
        <dbReference type="ARBA" id="ARBA00047942"/>
    </source>
</evidence>
<dbReference type="PANTHER" id="PTHR30481">
    <property type="entry name" value="DNA ADENINE METHYLASE"/>
    <property type="match status" value="1"/>
</dbReference>
<evidence type="ECO:0000313" key="7">
    <source>
        <dbReference type="EMBL" id="MDQ0326314.1"/>
    </source>
</evidence>
<proteinExistence type="inferred from homology"/>
<evidence type="ECO:0000256" key="1">
    <source>
        <dbReference type="ARBA" id="ARBA00006594"/>
    </source>
</evidence>
<evidence type="ECO:0000313" key="8">
    <source>
        <dbReference type="Proteomes" id="UP001230253"/>
    </source>
</evidence>
<dbReference type="PRINTS" id="PR00505">
    <property type="entry name" value="D12N6MTFRASE"/>
</dbReference>
<sequence>MFEYFAEAIKANDLYRMTYCEPYAGGAGLALKLLSAGFIERIALNDIDESIYAFWQAVLNTPDAFCSLIEDVPLTIDEWRRQQEIWRARDLSDPLHLGFSAFFLNRTNRSGIIEGAGPIGGYAQEGPWKIGVRLNKPQQIKHIQALQFFRNQIEISNKDALDFVALQFNQPDTFCYLDPPYYSKGSKLYRNFYRHDDHLEILMLLELNRHARWVVSYDDVPQIREIYKHFEPISYSLNYSAGSNPAGREVIFFSDALKAPCVKGFEGSAAA</sequence>
<comment type="caution">
    <text evidence="7">The sequence shown here is derived from an EMBL/GenBank/DDBJ whole genome shotgun (WGS) entry which is preliminary data.</text>
</comment>
<gene>
    <name evidence="7" type="ORF">J2R99_002183</name>
</gene>
<dbReference type="GO" id="GO:0009007">
    <property type="term" value="F:site-specific DNA-methyltransferase (adenine-specific) activity"/>
    <property type="evidence" value="ECO:0007669"/>
    <property type="project" value="UniProtKB-EC"/>
</dbReference>
<dbReference type="Pfam" id="PF02086">
    <property type="entry name" value="MethyltransfD12"/>
    <property type="match status" value="1"/>
</dbReference>
<dbReference type="Gene3D" id="3.40.50.150">
    <property type="entry name" value="Vaccinia Virus protein VP39"/>
    <property type="match status" value="1"/>
</dbReference>
<dbReference type="InterPro" id="IPR012263">
    <property type="entry name" value="M_m6A_EcoRV"/>
</dbReference>
<dbReference type="GO" id="GO:0032259">
    <property type="term" value="P:methylation"/>
    <property type="evidence" value="ECO:0007669"/>
    <property type="project" value="UniProtKB-KW"/>
</dbReference>
<dbReference type="EMBL" id="JAUSUK010000002">
    <property type="protein sequence ID" value="MDQ0326314.1"/>
    <property type="molecule type" value="Genomic_DNA"/>
</dbReference>
<keyword evidence="5" id="KW-0949">S-adenosyl-L-methionine</keyword>
<keyword evidence="4 7" id="KW-0808">Transferase</keyword>
<dbReference type="Gene3D" id="1.10.1020.10">
    <property type="entry name" value="Adenine-specific Methyltransferase, Domain 2"/>
    <property type="match status" value="1"/>
</dbReference>
<accession>A0ABU0C754</accession>
<dbReference type="InterPro" id="IPR029063">
    <property type="entry name" value="SAM-dependent_MTases_sf"/>
</dbReference>
<comment type="similarity">
    <text evidence="1">Belongs to the N(4)/N(6)-methyltransferase family.</text>
</comment>
<comment type="catalytic activity">
    <reaction evidence="6">
        <text>a 2'-deoxyadenosine in DNA + S-adenosyl-L-methionine = an N(6)-methyl-2'-deoxyadenosine in DNA + S-adenosyl-L-homocysteine + H(+)</text>
        <dbReference type="Rhea" id="RHEA:15197"/>
        <dbReference type="Rhea" id="RHEA-COMP:12418"/>
        <dbReference type="Rhea" id="RHEA-COMP:12419"/>
        <dbReference type="ChEBI" id="CHEBI:15378"/>
        <dbReference type="ChEBI" id="CHEBI:57856"/>
        <dbReference type="ChEBI" id="CHEBI:59789"/>
        <dbReference type="ChEBI" id="CHEBI:90615"/>
        <dbReference type="ChEBI" id="CHEBI:90616"/>
        <dbReference type="EC" id="2.1.1.72"/>
    </reaction>
</comment>
<evidence type="ECO:0000256" key="2">
    <source>
        <dbReference type="ARBA" id="ARBA00011900"/>
    </source>
</evidence>
<keyword evidence="8" id="KW-1185">Reference proteome</keyword>
<name>A0ABU0C754_9BRAD</name>
<protein>
    <recommendedName>
        <fullName evidence="2">site-specific DNA-methyltransferase (adenine-specific)</fullName>
        <ecNumber evidence="2">2.1.1.72</ecNumber>
    </recommendedName>
</protein>
<evidence type="ECO:0000256" key="4">
    <source>
        <dbReference type="ARBA" id="ARBA00022679"/>
    </source>
</evidence>
<dbReference type="InterPro" id="IPR012327">
    <property type="entry name" value="MeTrfase_D12"/>
</dbReference>
<dbReference type="PANTHER" id="PTHR30481:SF2">
    <property type="entry name" value="SITE-SPECIFIC DNA-METHYLTRANSFERASE (ADENINE-SPECIFIC)"/>
    <property type="match status" value="1"/>
</dbReference>
<evidence type="ECO:0000256" key="5">
    <source>
        <dbReference type="ARBA" id="ARBA00022691"/>
    </source>
</evidence>